<dbReference type="InterPro" id="IPR025724">
    <property type="entry name" value="GAG-pre-integrase_dom"/>
</dbReference>
<gene>
    <name evidence="3" type="ORF">KK1_003405</name>
</gene>
<keyword evidence="4" id="KW-1185">Reference proteome</keyword>
<protein>
    <submittedName>
        <fullName evidence="3">Retrovirus-related Pol polyprotein from transposon TNT 1-94</fullName>
    </submittedName>
</protein>
<dbReference type="PANTHER" id="PTHR42648">
    <property type="entry name" value="TRANSPOSASE, PUTATIVE-RELATED"/>
    <property type="match status" value="1"/>
</dbReference>
<dbReference type="InterPro" id="IPR012337">
    <property type="entry name" value="RNaseH-like_sf"/>
</dbReference>
<dbReference type="PROSITE" id="PS50994">
    <property type="entry name" value="INTEGRASE"/>
    <property type="match status" value="1"/>
</dbReference>
<dbReference type="GO" id="GO:0008233">
    <property type="term" value="F:peptidase activity"/>
    <property type="evidence" value="ECO:0007669"/>
    <property type="project" value="UniProtKB-KW"/>
</dbReference>
<evidence type="ECO:0000259" key="2">
    <source>
        <dbReference type="PROSITE" id="PS50994"/>
    </source>
</evidence>
<dbReference type="Gene3D" id="3.30.420.10">
    <property type="entry name" value="Ribonuclease H-like superfamily/Ribonuclease H"/>
    <property type="match status" value="1"/>
</dbReference>
<dbReference type="InterPro" id="IPR001584">
    <property type="entry name" value="Integrase_cat-core"/>
</dbReference>
<dbReference type="InterPro" id="IPR036397">
    <property type="entry name" value="RNaseH_sf"/>
</dbReference>
<dbReference type="InterPro" id="IPR057670">
    <property type="entry name" value="SH3_retrovirus"/>
</dbReference>
<dbReference type="Pfam" id="PF00665">
    <property type="entry name" value="rve"/>
    <property type="match status" value="1"/>
</dbReference>
<dbReference type="AlphaFoldDB" id="A0A151SQP0"/>
<dbReference type="GO" id="GO:0003676">
    <property type="term" value="F:nucleic acid binding"/>
    <property type="evidence" value="ECO:0007669"/>
    <property type="project" value="InterPro"/>
</dbReference>
<dbReference type="Pfam" id="PF14223">
    <property type="entry name" value="Retrotran_gag_2"/>
    <property type="match status" value="1"/>
</dbReference>
<dbReference type="GO" id="GO:0015074">
    <property type="term" value="P:DNA integration"/>
    <property type="evidence" value="ECO:0007669"/>
    <property type="project" value="InterPro"/>
</dbReference>
<reference evidence="3 4" key="1">
    <citation type="journal article" date="2012" name="Nat. Biotechnol.">
        <title>Draft genome sequence of pigeonpea (Cajanus cajan), an orphan legume crop of resource-poor farmers.</title>
        <authorList>
            <person name="Varshney R.K."/>
            <person name="Chen W."/>
            <person name="Li Y."/>
            <person name="Bharti A.K."/>
            <person name="Saxena R.K."/>
            <person name="Schlueter J.A."/>
            <person name="Donoghue M.T."/>
            <person name="Azam S."/>
            <person name="Fan G."/>
            <person name="Whaley A.M."/>
            <person name="Farmer A.D."/>
            <person name="Sheridan J."/>
            <person name="Iwata A."/>
            <person name="Tuteja R."/>
            <person name="Penmetsa R.V."/>
            <person name="Wu W."/>
            <person name="Upadhyaya H.D."/>
            <person name="Yang S.P."/>
            <person name="Shah T."/>
            <person name="Saxena K.B."/>
            <person name="Michael T."/>
            <person name="McCombie W.R."/>
            <person name="Yang B."/>
            <person name="Zhang G."/>
            <person name="Yang H."/>
            <person name="Wang J."/>
            <person name="Spillane C."/>
            <person name="Cook D.R."/>
            <person name="May G.D."/>
            <person name="Xu X."/>
            <person name="Jackson S.A."/>
        </authorList>
    </citation>
    <scope>NUCLEOTIDE SEQUENCE [LARGE SCALE GENOMIC DNA]</scope>
    <source>
        <strain evidence="4">cv. Asha</strain>
    </source>
</reference>
<keyword evidence="1" id="KW-0645">Protease</keyword>
<name>A0A151SQP0_CAJCA</name>
<proteinExistence type="predicted"/>
<dbReference type="InterPro" id="IPR039537">
    <property type="entry name" value="Retrotran_Ty1/copia-like"/>
</dbReference>
<dbReference type="GO" id="GO:0006508">
    <property type="term" value="P:proteolysis"/>
    <property type="evidence" value="ECO:0007669"/>
    <property type="project" value="UniProtKB-KW"/>
</dbReference>
<accession>A0A151SQP0</accession>
<keyword evidence="1" id="KW-0378">Hydrolase</keyword>
<dbReference type="OMA" id="YREVSHA"/>
<dbReference type="Proteomes" id="UP000075243">
    <property type="component" value="Chromosome 11"/>
</dbReference>
<dbReference type="Pfam" id="PF25597">
    <property type="entry name" value="SH3_retrovirus"/>
    <property type="match status" value="1"/>
</dbReference>
<dbReference type="SUPFAM" id="SSF53098">
    <property type="entry name" value="Ribonuclease H-like"/>
    <property type="match status" value="1"/>
</dbReference>
<dbReference type="Pfam" id="PF13976">
    <property type="entry name" value="gag_pre-integrs"/>
    <property type="match status" value="1"/>
</dbReference>
<sequence>MHEALTPERLDGTNYVEWSLNAENKIRGRKRWGYISRTKAAPEDKKSDEYEAWEDENCLVKSWLLDSMTKEIISLFIRLATKKDIWDTVQQTYSVNQDASRSYQLYREVISTKQNGGSVITYFGKLQKLWLEYDTIMNCNMECPKDIEKYNNMINSQRVYVFLAGLDTHLDAVRGRILATTPLPNVQSVYATVCAEANRQEAMLDSESTMGTAFVVKKFPKKEIRKGTHCNGDKHVMETCFKLHGYPDWHPKGKTTPNTKVEATSKSHSSTIVGFVTKSGISNSALNFSVVTRGSDWIIDSGATDHMTCDPHKFTNFSPNCSKTAIINANGVSSPIEGVGTISLSPFLSIPDVLFVPTLNCNLLSVSKLTKSHSCVALFYPTHCLFQNIHSKEKIGSGRESEGLYYLENVSQQTHKGALACLANEHIQDKNKKEIWLWHRRLGHPSFGYLKKLFPSLFHKCNISDFLCETCVMAKSHRAVFPLSNKKTVFPFSLIHTDVWGPAPQSTHNGKKWFISFVDDCTRVTWVYMLKHKSDVCDVFRSFHHMIVTQFNTYIKVIRSDNGREYFKTELIEFMNSKGILHQTTCPYSPQQNGVAERKNRHILEVTRSLLIDGNVPSHLWAEAVSSAVYLINRTPSSVLNFRRPLDVLSDHCILPSMVYLPPHVFGCVIYVHLHPYQRTKLEERAIKCVFVGYGSTQKGYRAYHPPSKKFYISMDVTFNEHKFFYDDSTLQGGNESELHNHDVSMFDISNI</sequence>
<dbReference type="PANTHER" id="PTHR42648:SF22">
    <property type="entry name" value="REVERSE TRANSCRIPTASE TY1_COPIA-TYPE DOMAIN-CONTAINING PROTEIN"/>
    <property type="match status" value="1"/>
</dbReference>
<evidence type="ECO:0000256" key="1">
    <source>
        <dbReference type="ARBA" id="ARBA00022670"/>
    </source>
</evidence>
<organism evidence="3 4">
    <name type="scientific">Cajanus cajan</name>
    <name type="common">Pigeon pea</name>
    <name type="synonym">Cajanus indicus</name>
    <dbReference type="NCBI Taxonomy" id="3821"/>
    <lineage>
        <taxon>Eukaryota</taxon>
        <taxon>Viridiplantae</taxon>
        <taxon>Streptophyta</taxon>
        <taxon>Embryophyta</taxon>
        <taxon>Tracheophyta</taxon>
        <taxon>Spermatophyta</taxon>
        <taxon>Magnoliopsida</taxon>
        <taxon>eudicotyledons</taxon>
        <taxon>Gunneridae</taxon>
        <taxon>Pentapetalae</taxon>
        <taxon>rosids</taxon>
        <taxon>fabids</taxon>
        <taxon>Fabales</taxon>
        <taxon>Fabaceae</taxon>
        <taxon>Papilionoideae</taxon>
        <taxon>50 kb inversion clade</taxon>
        <taxon>NPAAA clade</taxon>
        <taxon>indigoferoid/millettioid clade</taxon>
        <taxon>Phaseoleae</taxon>
        <taxon>Cajanus</taxon>
    </lineage>
</organism>
<dbReference type="Pfam" id="PF22936">
    <property type="entry name" value="Pol_BBD"/>
    <property type="match status" value="1"/>
</dbReference>
<dbReference type="Gramene" id="C.cajan_03327.t">
    <property type="protein sequence ID" value="C.cajan_03327.t.cds1"/>
    <property type="gene ID" value="C.cajan_03327"/>
</dbReference>
<dbReference type="InterPro" id="IPR054722">
    <property type="entry name" value="PolX-like_BBD"/>
</dbReference>
<dbReference type="EMBL" id="CM003613">
    <property type="protein sequence ID" value="KYP57147.1"/>
    <property type="molecule type" value="Genomic_DNA"/>
</dbReference>
<feature type="domain" description="Integrase catalytic" evidence="2">
    <location>
        <begin position="487"/>
        <end position="653"/>
    </location>
</feature>
<evidence type="ECO:0000313" key="3">
    <source>
        <dbReference type="EMBL" id="KYP57147.1"/>
    </source>
</evidence>
<evidence type="ECO:0000313" key="4">
    <source>
        <dbReference type="Proteomes" id="UP000075243"/>
    </source>
</evidence>